<dbReference type="RefSeq" id="WP_091945560.1">
    <property type="nucleotide sequence ID" value="NZ_FOEE01000010.1"/>
</dbReference>
<accession>A0A1H8V3X8</accession>
<dbReference type="Pfam" id="PF01904">
    <property type="entry name" value="DUF72"/>
    <property type="match status" value="1"/>
</dbReference>
<dbReference type="AlphaFoldDB" id="A0A1H8V3X8"/>
<proteinExistence type="predicted"/>
<evidence type="ECO:0000256" key="1">
    <source>
        <dbReference type="SAM" id="MobiDB-lite"/>
    </source>
</evidence>
<dbReference type="SUPFAM" id="SSF117396">
    <property type="entry name" value="TM1631-like"/>
    <property type="match status" value="1"/>
</dbReference>
<gene>
    <name evidence="2" type="ORF">SAMN05660991_03220</name>
</gene>
<keyword evidence="3" id="KW-1185">Reference proteome</keyword>
<dbReference type="Proteomes" id="UP000198960">
    <property type="component" value="Unassembled WGS sequence"/>
</dbReference>
<organism evidence="2 3">
    <name type="scientific">Trujillonella endophytica</name>
    <dbReference type="NCBI Taxonomy" id="673521"/>
    <lineage>
        <taxon>Bacteria</taxon>
        <taxon>Bacillati</taxon>
        <taxon>Actinomycetota</taxon>
        <taxon>Actinomycetes</taxon>
        <taxon>Geodermatophilales</taxon>
        <taxon>Geodermatophilaceae</taxon>
        <taxon>Trujillonella</taxon>
    </lineage>
</organism>
<name>A0A1H8V3X8_9ACTN</name>
<evidence type="ECO:0000313" key="2">
    <source>
        <dbReference type="EMBL" id="SEP09478.1"/>
    </source>
</evidence>
<dbReference type="PANTHER" id="PTHR30348:SF4">
    <property type="entry name" value="DUF72 DOMAIN-CONTAINING PROTEIN"/>
    <property type="match status" value="1"/>
</dbReference>
<protein>
    <submittedName>
        <fullName evidence="2">Uncharacterized conserved protein YecE, DUF72 family</fullName>
    </submittedName>
</protein>
<dbReference type="OrthoDB" id="9780310at2"/>
<evidence type="ECO:0000313" key="3">
    <source>
        <dbReference type="Proteomes" id="UP000198960"/>
    </source>
</evidence>
<dbReference type="InterPro" id="IPR002763">
    <property type="entry name" value="DUF72"/>
</dbReference>
<dbReference type="EMBL" id="FOEE01000010">
    <property type="protein sequence ID" value="SEP09478.1"/>
    <property type="molecule type" value="Genomic_DNA"/>
</dbReference>
<dbReference type="Gene3D" id="3.20.20.410">
    <property type="entry name" value="Protein of unknown function UPF0759"/>
    <property type="match status" value="1"/>
</dbReference>
<dbReference type="InterPro" id="IPR036520">
    <property type="entry name" value="UPF0759_sf"/>
</dbReference>
<reference evidence="3" key="1">
    <citation type="submission" date="2016-10" db="EMBL/GenBank/DDBJ databases">
        <authorList>
            <person name="Varghese N."/>
            <person name="Submissions S."/>
        </authorList>
    </citation>
    <scope>NUCLEOTIDE SEQUENCE [LARGE SCALE GENOMIC DNA]</scope>
    <source>
        <strain evidence="3">DSM 45413</strain>
    </source>
</reference>
<dbReference type="PANTHER" id="PTHR30348">
    <property type="entry name" value="UNCHARACTERIZED PROTEIN YECE"/>
    <property type="match status" value="1"/>
</dbReference>
<dbReference type="STRING" id="673521.SAMN05660991_03220"/>
<feature type="region of interest" description="Disordered" evidence="1">
    <location>
        <begin position="242"/>
        <end position="268"/>
    </location>
</feature>
<sequence length="268" mass="30439">MSVVIGTSGWQYRDWRGRLYPQKLPQRLWLEHHAGLFATVESNAAFYRLPEQHTFEAWRQRTPPDYRWAVKASRFLTHVKRLRDPAEPVARLMERAAGLGDRLDAVLLQLPPTLRADTGLLRECLACFPPTVRVAVEPRHDSWWTDEVRALLERYGAALCWADRAEQPVTPLWRTTGWGYLRLHTGAEGWGYPPAVLQTWADRLAATYGDDEDVLVYLNNDPGGNAVTDAVVLAEAVRRAGRTPTRVPTREQATGEAWTGDERPVVYS</sequence>